<protein>
    <submittedName>
        <fullName evidence="1">Uncharacterized protein</fullName>
    </submittedName>
</protein>
<proteinExistence type="predicted"/>
<dbReference type="RefSeq" id="WP_014253870.1">
    <property type="nucleotide sequence ID" value="NC_016627.1"/>
</dbReference>
<dbReference type="Proteomes" id="UP000005435">
    <property type="component" value="Chromosome"/>
</dbReference>
<keyword evidence="2" id="KW-1185">Reference proteome</keyword>
<name>G8LT34_ACECE</name>
<dbReference type="eggNOG" id="ENOG5033N31">
    <property type="taxonomic scope" value="Bacteria"/>
</dbReference>
<gene>
    <name evidence="1" type="ordered locus">Clocl_0521</name>
</gene>
<dbReference type="EMBL" id="CP003065">
    <property type="protein sequence ID" value="AEV67238.1"/>
    <property type="molecule type" value="Genomic_DNA"/>
</dbReference>
<dbReference type="KEGG" id="ccl:Clocl_0521"/>
<dbReference type="OrthoDB" id="1739966at2"/>
<organism evidence="1 2">
    <name type="scientific">Acetivibrio clariflavus (strain DSM 19732 / NBRC 101661 / EBR45)</name>
    <name type="common">Clostridium clariflavum</name>
    <dbReference type="NCBI Taxonomy" id="720554"/>
    <lineage>
        <taxon>Bacteria</taxon>
        <taxon>Bacillati</taxon>
        <taxon>Bacillota</taxon>
        <taxon>Clostridia</taxon>
        <taxon>Eubacteriales</taxon>
        <taxon>Oscillospiraceae</taxon>
        <taxon>Acetivibrio</taxon>
    </lineage>
</organism>
<sequence length="73" mass="8208">MAEFCICGSLMLDGLCTNKNCKNKTVSKQNASTAKKTKAKDNTLESKPKTTRIRRASKCITYNLYDLKEENSQ</sequence>
<evidence type="ECO:0000313" key="1">
    <source>
        <dbReference type="EMBL" id="AEV67238.1"/>
    </source>
</evidence>
<dbReference type="HOGENOM" id="CLU_2664580_0_0_9"/>
<reference evidence="2" key="1">
    <citation type="submission" date="2011-12" db="EMBL/GenBank/DDBJ databases">
        <title>Complete sequence of Clostridium clariflavum DSM 19732.</title>
        <authorList>
            <consortium name="US DOE Joint Genome Institute"/>
            <person name="Lucas S."/>
            <person name="Han J."/>
            <person name="Lapidus A."/>
            <person name="Cheng J.-F."/>
            <person name="Goodwin L."/>
            <person name="Pitluck S."/>
            <person name="Peters L."/>
            <person name="Teshima H."/>
            <person name="Detter J.C."/>
            <person name="Han C."/>
            <person name="Tapia R."/>
            <person name="Land M."/>
            <person name="Hauser L."/>
            <person name="Kyrpides N."/>
            <person name="Ivanova N."/>
            <person name="Pagani I."/>
            <person name="Kitzmiller T."/>
            <person name="Lynd L."/>
            <person name="Izquierdo J."/>
            <person name="Woyke T."/>
        </authorList>
    </citation>
    <scope>NUCLEOTIDE SEQUENCE [LARGE SCALE GENOMIC DNA]</scope>
    <source>
        <strain evidence="2">DSM 19732 / NBRC 101661 / EBR45</strain>
    </source>
</reference>
<reference evidence="1 2" key="2">
    <citation type="journal article" date="2012" name="Stand. Genomic Sci.">
        <title>Complete Genome Sequence of Clostridium clariflavum DSM 19732.</title>
        <authorList>
            <person name="Izquierdo J.A."/>
            <person name="Goodwin L."/>
            <person name="Davenport K.W."/>
            <person name="Teshima H."/>
            <person name="Bruce D."/>
            <person name="Detter C."/>
            <person name="Tapia R."/>
            <person name="Han S."/>
            <person name="Land M."/>
            <person name="Hauser L."/>
            <person name="Jeffries C.D."/>
            <person name="Han J."/>
            <person name="Pitluck S."/>
            <person name="Nolan M."/>
            <person name="Chen A."/>
            <person name="Huntemann M."/>
            <person name="Mavromatis K."/>
            <person name="Mikhailova N."/>
            <person name="Liolios K."/>
            <person name="Woyke T."/>
            <person name="Lynd L.R."/>
        </authorList>
    </citation>
    <scope>NUCLEOTIDE SEQUENCE [LARGE SCALE GENOMIC DNA]</scope>
    <source>
        <strain evidence="2">DSM 19732 / NBRC 101661 / EBR45</strain>
    </source>
</reference>
<dbReference type="AlphaFoldDB" id="G8LT34"/>
<accession>G8LT34</accession>
<evidence type="ECO:0000313" key="2">
    <source>
        <dbReference type="Proteomes" id="UP000005435"/>
    </source>
</evidence>